<dbReference type="AlphaFoldDB" id="A0A1F4RYN1"/>
<comment type="caution">
    <text evidence="2">The sequence shown here is derived from an EMBL/GenBank/DDBJ whole genome shotgun (WGS) entry which is preliminary data.</text>
</comment>
<feature type="transmembrane region" description="Helical" evidence="1">
    <location>
        <begin position="6"/>
        <end position="25"/>
    </location>
</feature>
<protein>
    <submittedName>
        <fullName evidence="2">Uncharacterized protein</fullName>
    </submittedName>
</protein>
<dbReference type="Proteomes" id="UP000177905">
    <property type="component" value="Unassembled WGS sequence"/>
</dbReference>
<evidence type="ECO:0000313" key="3">
    <source>
        <dbReference type="Proteomes" id="UP000177905"/>
    </source>
</evidence>
<evidence type="ECO:0000256" key="1">
    <source>
        <dbReference type="SAM" id="Phobius"/>
    </source>
</evidence>
<sequence>MSKQKLIFIFIGIFGVFLIAFLAVAGNKMTYRATLGNSYKSLTTKTKSTSFLSKQDKFNFLEKYIKFFSPIIDTEYYIDYHDNSANGMTIPGPSDYDMFIVLKVAPKDVNKWLAGFEEISSVQMCQWLKKLFDGRPELNSNSWKRISRPSFLMRKNGSAYIIAFLNEGIIFKYITSEY</sequence>
<gene>
    <name evidence="2" type="ORF">A2290_08175</name>
</gene>
<keyword evidence="1" id="KW-0812">Transmembrane</keyword>
<evidence type="ECO:0000313" key="2">
    <source>
        <dbReference type="EMBL" id="OGC13296.1"/>
    </source>
</evidence>
<keyword evidence="1" id="KW-0472">Membrane</keyword>
<dbReference type="EMBL" id="MEUA01000059">
    <property type="protein sequence ID" value="OGC13296.1"/>
    <property type="molecule type" value="Genomic_DNA"/>
</dbReference>
<proteinExistence type="predicted"/>
<reference evidence="2 3" key="1">
    <citation type="journal article" date="2016" name="Nat. Commun.">
        <title>Thousands of microbial genomes shed light on interconnected biogeochemical processes in an aquifer system.</title>
        <authorList>
            <person name="Anantharaman K."/>
            <person name="Brown C.T."/>
            <person name="Hug L.A."/>
            <person name="Sharon I."/>
            <person name="Castelle C.J."/>
            <person name="Probst A.J."/>
            <person name="Thomas B.C."/>
            <person name="Singh A."/>
            <person name="Wilkins M.J."/>
            <person name="Karaoz U."/>
            <person name="Brodie E.L."/>
            <person name="Williams K.H."/>
            <person name="Hubbard S.S."/>
            <person name="Banfield J.F."/>
        </authorList>
    </citation>
    <scope>NUCLEOTIDE SEQUENCE [LARGE SCALE GENOMIC DNA]</scope>
</reference>
<organism evidence="2 3">
    <name type="scientific">candidate division WOR-1 bacterium RIFOXYB2_FULL_36_35</name>
    <dbReference type="NCBI Taxonomy" id="1802578"/>
    <lineage>
        <taxon>Bacteria</taxon>
        <taxon>Bacillati</taxon>
        <taxon>Saganbacteria</taxon>
    </lineage>
</organism>
<keyword evidence="1" id="KW-1133">Transmembrane helix</keyword>
<accession>A0A1F4RYN1</accession>
<name>A0A1F4RYN1_UNCSA</name>